<keyword evidence="4 7" id="KW-0106">Calcium</keyword>
<feature type="chain" id="PRO_5012465370" description="Cadherin domain-containing protein" evidence="10">
    <location>
        <begin position="24"/>
        <end position="1860"/>
    </location>
</feature>
<dbReference type="PANTHER" id="PTHR24026:SF126">
    <property type="entry name" value="PROTOCADHERIN FAT 4"/>
    <property type="match status" value="1"/>
</dbReference>
<dbReference type="Gene3D" id="2.60.40.60">
    <property type="entry name" value="Cadherins"/>
    <property type="match status" value="2"/>
</dbReference>
<evidence type="ECO:0000256" key="9">
    <source>
        <dbReference type="SAM" id="Phobius"/>
    </source>
</evidence>
<evidence type="ECO:0000256" key="10">
    <source>
        <dbReference type="SAM" id="SignalP"/>
    </source>
</evidence>
<feature type="transmembrane region" description="Helical" evidence="9">
    <location>
        <begin position="1682"/>
        <end position="1708"/>
    </location>
</feature>
<accession>A0A212EZM5</accession>
<evidence type="ECO:0000313" key="13">
    <source>
        <dbReference type="Proteomes" id="UP000007151"/>
    </source>
</evidence>
<dbReference type="KEGG" id="dpl:KGM_207947"/>
<dbReference type="EMBL" id="AGBW02011240">
    <property type="protein sequence ID" value="OWR46956.1"/>
    <property type="molecule type" value="Genomic_DNA"/>
</dbReference>
<dbReference type="InterPro" id="IPR015919">
    <property type="entry name" value="Cadherin-like_sf"/>
</dbReference>
<evidence type="ECO:0000256" key="5">
    <source>
        <dbReference type="ARBA" id="ARBA00022989"/>
    </source>
</evidence>
<dbReference type="PROSITE" id="PS50268">
    <property type="entry name" value="CADHERIN_2"/>
    <property type="match status" value="1"/>
</dbReference>
<feature type="signal peptide" evidence="10">
    <location>
        <begin position="1"/>
        <end position="23"/>
    </location>
</feature>
<sequence>MWKQAYTVVVILVASGFFHYSHACTVEDVDQSVPVTREIKDTFRGIFFSSNTQNIQEPVSLIQNEGLKEGPYLDIFLNNSLLTIGTNDNFANYEEVETETTMRYTVNLGCTSGSRLSFVLIINIRDTNNNNPIFLQPEYEFNIVLPVPPGFMVTNCENDIVVRDIDLTTRRIDYKLNGSDLFEISYDPSSKVPKEFKSILRTTTLIRYIPEQITLTLTATDVDETSDPARSNTTTVIIKADNQFQFPDEPIFSQPFYLASYERESDFVLQDTIYLEQGYDDQVKFSFESDYSEYFNMVVDGNKVQFNMNKSIPVQLYEKKQIYLVVKAEREYTSGATAAVILKLPIDTKLEFERAIYKGKITDNVLNLTDLILKQGYEHSNITVEISSEYSFKATVLSNIIKLSMDPLTEDVIRNNNFIGLEVLASNNRTTAITAVVLEIIKEDTITPVFEKYIYNEYITFFEISQDGARIRLKPLATPEELLKTNIILSILADKPRTVGAHATINIAVPSARSLVFDKDLYIGTIEKNNLTLNNIVLTEGYASDINFTLTGDLSNHFSVSNNQNILTVSVTTELPETVVLENDFIVLTLVAFGMKAITTSTNIVIRIIKEDYLTPIFNERIYSVKYENDQLNAVNMTLIQGFDETVTFELIGVHREFFSLETSLNTIKLVVNSTIPEDIIFNEKVIILNVVARKPLTVGANAAVYITFPPEMTELGVLNFTQNAYSGSLKEGVLIVEDIILEYGYTPQTTFILSGDYSDKFSLNYSSNVITVILKSNVSLEEIERQNFITLEVKATRRRTIPATTVVVVYINRTSIVSPIFEQAFYNGSYTNDGGLVFEQVISLQEGFDSTVEFSLEKEYSQWFVLEQNGNSVILKLNTSNPIPEAITEKNKQFLITIFARKPETVDGRAVIYIDLPKENSNVRILQFEHVSYLGSIESGVIQLEEIRLRTEITSAMDFNITGEYASYFTISKQTESIQIDIMDAPPEVFENNDFLVLNINVFEVGSVSGHTTAVLNIIKDRQYKNITPVFSEAYYTGQYSKDTGLLFSSIITLIQGYDETVTFLLDSEDSKGFELVETDVNNFTLTFNGSSSEGHKKNYLLFPVIALKPNSRQGSAAIFISMTGSPETNVFFDKILYNGKLEDDILSHDTITLTGFNGTNILITGENSRLFEAEFINGFVKVTTTSSSEFPRELTHIALELQAGSAKSVLLIDVSFSDNPDLPKISFKSESYFFWADVKQTGEIGKVEATVDNDEAVTYSLRVTNDHIASRLNIDESNGVLQLTNVAEKGIYNFNVKATSVQSKVEATASVLLRVDALPDCGGEVGLSPLIVIERVEEEAHYNLVVLNETEHEGCKYTLTNVFPEDQSWLYVENNGLHTKPIDREDKSIAFMTLSQIQVELTLKCDSDGVPAFAKRSLDADDSSYLYSYDYGPNKWVLTDTILYNARRSFVNLIVKDINDNSPKFNGKENDTIYVGYPMSEIEGLVLPRALAELKATDEDIGENAAIMYWSREDNLAVSPNTGLVHVRNNAKLENNSRLTVYAIDQNGQGNNGSIVIVVKLLNKNQIAVLTIRNAFLEDESNVLNDLSNSVGYDIKVLRSIVISDSYEESNRTKRDINSNSGSSLQLYVYGLKESEPVDINQLTGDINNNNVATITIARILSLEDHLDSLAICPGLERDIGLLATTIALSILILILIIAISVLFFLKWRITRNYERFSDSNSTTSQLASPKLPVIEVPQKTRLNMEEIKRSEKRLQEMLEEPVESQLDSETDDIKDVNETLDEAIVNISSDVQLPIIIQSIDKLKDGNDESDDNDEYGEMKQPRKSVVTFNENVEKIIHIEDVNEDESSEQSFEVYKF</sequence>
<keyword evidence="3" id="KW-0677">Repeat</keyword>
<dbReference type="InParanoid" id="A0A212EZM5"/>
<proteinExistence type="predicted"/>
<dbReference type="CDD" id="cd11304">
    <property type="entry name" value="Cadherin_repeat"/>
    <property type="match status" value="1"/>
</dbReference>
<evidence type="ECO:0000256" key="1">
    <source>
        <dbReference type="ARBA" id="ARBA00004370"/>
    </source>
</evidence>
<dbReference type="STRING" id="278856.A0A212EZM5"/>
<dbReference type="PROSITE" id="PS00232">
    <property type="entry name" value="CADHERIN_1"/>
    <property type="match status" value="1"/>
</dbReference>
<dbReference type="InterPro" id="IPR020894">
    <property type="entry name" value="Cadherin_CS"/>
</dbReference>
<feature type="region of interest" description="Disordered" evidence="8">
    <location>
        <begin position="1807"/>
        <end position="1828"/>
    </location>
</feature>
<dbReference type="eggNOG" id="ENOG502SRIB">
    <property type="taxonomic scope" value="Eukaryota"/>
</dbReference>
<keyword evidence="6 9" id="KW-0472">Membrane</keyword>
<evidence type="ECO:0000256" key="3">
    <source>
        <dbReference type="ARBA" id="ARBA00022737"/>
    </source>
</evidence>
<dbReference type="PANTHER" id="PTHR24026">
    <property type="entry name" value="FAT ATYPICAL CADHERIN-RELATED"/>
    <property type="match status" value="1"/>
</dbReference>
<keyword evidence="13" id="KW-1185">Reference proteome</keyword>
<evidence type="ECO:0000259" key="11">
    <source>
        <dbReference type="PROSITE" id="PS50268"/>
    </source>
</evidence>
<comment type="subcellular location">
    <subcellularLocation>
        <location evidence="1">Membrane</location>
    </subcellularLocation>
</comment>
<evidence type="ECO:0000256" key="4">
    <source>
        <dbReference type="ARBA" id="ARBA00022837"/>
    </source>
</evidence>
<evidence type="ECO:0000256" key="6">
    <source>
        <dbReference type="ARBA" id="ARBA00023136"/>
    </source>
</evidence>
<keyword evidence="5 9" id="KW-1133">Transmembrane helix</keyword>
<evidence type="ECO:0000256" key="2">
    <source>
        <dbReference type="ARBA" id="ARBA00022692"/>
    </source>
</evidence>
<keyword evidence="10" id="KW-0732">Signal</keyword>
<evidence type="ECO:0000256" key="8">
    <source>
        <dbReference type="SAM" id="MobiDB-lite"/>
    </source>
</evidence>
<organism evidence="12 13">
    <name type="scientific">Danaus plexippus plexippus</name>
    <dbReference type="NCBI Taxonomy" id="278856"/>
    <lineage>
        <taxon>Eukaryota</taxon>
        <taxon>Metazoa</taxon>
        <taxon>Ecdysozoa</taxon>
        <taxon>Arthropoda</taxon>
        <taxon>Hexapoda</taxon>
        <taxon>Insecta</taxon>
        <taxon>Pterygota</taxon>
        <taxon>Neoptera</taxon>
        <taxon>Endopterygota</taxon>
        <taxon>Lepidoptera</taxon>
        <taxon>Glossata</taxon>
        <taxon>Ditrysia</taxon>
        <taxon>Papilionoidea</taxon>
        <taxon>Nymphalidae</taxon>
        <taxon>Danainae</taxon>
        <taxon>Danaini</taxon>
        <taxon>Danaina</taxon>
        <taxon>Danaus</taxon>
        <taxon>Danaus</taxon>
    </lineage>
</organism>
<protein>
    <recommendedName>
        <fullName evidence="11">Cadherin domain-containing protein</fullName>
    </recommendedName>
</protein>
<dbReference type="GO" id="GO:0007156">
    <property type="term" value="P:homophilic cell adhesion via plasma membrane adhesion molecules"/>
    <property type="evidence" value="ECO:0007669"/>
    <property type="project" value="InterPro"/>
</dbReference>
<evidence type="ECO:0000256" key="7">
    <source>
        <dbReference type="PROSITE-ProRule" id="PRU00043"/>
    </source>
</evidence>
<feature type="domain" description="Cadherin" evidence="11">
    <location>
        <begin position="135"/>
        <end position="252"/>
    </location>
</feature>
<dbReference type="Proteomes" id="UP000007151">
    <property type="component" value="Unassembled WGS sequence"/>
</dbReference>
<dbReference type="GO" id="GO:0005886">
    <property type="term" value="C:plasma membrane"/>
    <property type="evidence" value="ECO:0007669"/>
    <property type="project" value="UniProtKB-SubCell"/>
</dbReference>
<name>A0A212EZM5_DANPL</name>
<dbReference type="InterPro" id="IPR002126">
    <property type="entry name" value="Cadherin-like_dom"/>
</dbReference>
<keyword evidence="2 9" id="KW-0812">Transmembrane</keyword>
<gene>
    <name evidence="12" type="ORF">KGM_207947</name>
</gene>
<evidence type="ECO:0000313" key="12">
    <source>
        <dbReference type="EMBL" id="OWR46956.1"/>
    </source>
</evidence>
<dbReference type="GO" id="GO:0005509">
    <property type="term" value="F:calcium ion binding"/>
    <property type="evidence" value="ECO:0007669"/>
    <property type="project" value="UniProtKB-UniRule"/>
</dbReference>
<dbReference type="SUPFAM" id="SSF49313">
    <property type="entry name" value="Cadherin-like"/>
    <property type="match status" value="2"/>
</dbReference>
<reference evidence="12 13" key="1">
    <citation type="journal article" date="2011" name="Cell">
        <title>The monarch butterfly genome yields insights into long-distance migration.</title>
        <authorList>
            <person name="Zhan S."/>
            <person name="Merlin C."/>
            <person name="Boore J.L."/>
            <person name="Reppert S.M."/>
        </authorList>
    </citation>
    <scope>NUCLEOTIDE SEQUENCE [LARGE SCALE GENOMIC DNA]</scope>
    <source>
        <strain evidence="12">F-2</strain>
    </source>
</reference>
<comment type="caution">
    <text evidence="12">The sequence shown here is derived from an EMBL/GenBank/DDBJ whole genome shotgun (WGS) entry which is preliminary data.</text>
</comment>